<dbReference type="Proteomes" id="UP000637423">
    <property type="component" value="Unassembled WGS sequence"/>
</dbReference>
<accession>A0A916URN7</accession>
<organism evidence="1 2">
    <name type="scientific">Undibacterium terreum</name>
    <dbReference type="NCBI Taxonomy" id="1224302"/>
    <lineage>
        <taxon>Bacteria</taxon>
        <taxon>Pseudomonadati</taxon>
        <taxon>Pseudomonadota</taxon>
        <taxon>Betaproteobacteria</taxon>
        <taxon>Burkholderiales</taxon>
        <taxon>Oxalobacteraceae</taxon>
        <taxon>Undibacterium</taxon>
    </lineage>
</organism>
<evidence type="ECO:0000313" key="2">
    <source>
        <dbReference type="Proteomes" id="UP000637423"/>
    </source>
</evidence>
<protein>
    <submittedName>
        <fullName evidence="1">Uncharacterized protein</fullName>
    </submittedName>
</protein>
<dbReference type="EMBL" id="BMED01000003">
    <property type="protein sequence ID" value="GGC83568.1"/>
    <property type="molecule type" value="Genomic_DNA"/>
</dbReference>
<evidence type="ECO:0000313" key="1">
    <source>
        <dbReference type="EMBL" id="GGC83568.1"/>
    </source>
</evidence>
<sequence length="105" mass="12364">MDYFLDAFAENRELFDQLVSSLKKYGYATDVDLKISRVAVDHSKQSKFNSLFKEYYPREGHEFKVATVAFKDQEEGFLYLIYDVGQFDNFADLKMQLREDGHNVQ</sequence>
<dbReference type="RefSeq" id="WP_188567251.1">
    <property type="nucleotide sequence ID" value="NZ_BMED01000003.1"/>
</dbReference>
<gene>
    <name evidence="1" type="ORF">GCM10011396_33710</name>
</gene>
<reference evidence="1" key="2">
    <citation type="submission" date="2020-09" db="EMBL/GenBank/DDBJ databases">
        <authorList>
            <person name="Sun Q."/>
            <person name="Zhou Y."/>
        </authorList>
    </citation>
    <scope>NUCLEOTIDE SEQUENCE</scope>
    <source>
        <strain evidence="1">CGMCC 1.10998</strain>
    </source>
</reference>
<proteinExistence type="predicted"/>
<name>A0A916URN7_9BURK</name>
<comment type="caution">
    <text evidence="1">The sequence shown here is derived from an EMBL/GenBank/DDBJ whole genome shotgun (WGS) entry which is preliminary data.</text>
</comment>
<keyword evidence="2" id="KW-1185">Reference proteome</keyword>
<reference evidence="1" key="1">
    <citation type="journal article" date="2014" name="Int. J. Syst. Evol. Microbiol.">
        <title>Complete genome sequence of Corynebacterium casei LMG S-19264T (=DSM 44701T), isolated from a smear-ripened cheese.</title>
        <authorList>
            <consortium name="US DOE Joint Genome Institute (JGI-PGF)"/>
            <person name="Walter F."/>
            <person name="Albersmeier A."/>
            <person name="Kalinowski J."/>
            <person name="Ruckert C."/>
        </authorList>
    </citation>
    <scope>NUCLEOTIDE SEQUENCE</scope>
    <source>
        <strain evidence="1">CGMCC 1.10998</strain>
    </source>
</reference>
<dbReference type="AlphaFoldDB" id="A0A916URN7"/>